<name>A0A8S0WHX7_CYCAE</name>
<evidence type="ECO:0000313" key="2">
    <source>
        <dbReference type="Proteomes" id="UP000467700"/>
    </source>
</evidence>
<organism evidence="1 2">
    <name type="scientific">Cyclocybe aegerita</name>
    <name type="common">Black poplar mushroom</name>
    <name type="synonym">Agrocybe aegerita</name>
    <dbReference type="NCBI Taxonomy" id="1973307"/>
    <lineage>
        <taxon>Eukaryota</taxon>
        <taxon>Fungi</taxon>
        <taxon>Dikarya</taxon>
        <taxon>Basidiomycota</taxon>
        <taxon>Agaricomycotina</taxon>
        <taxon>Agaricomycetes</taxon>
        <taxon>Agaricomycetidae</taxon>
        <taxon>Agaricales</taxon>
        <taxon>Agaricineae</taxon>
        <taxon>Bolbitiaceae</taxon>
        <taxon>Cyclocybe</taxon>
    </lineage>
</organism>
<proteinExistence type="predicted"/>
<evidence type="ECO:0008006" key="3">
    <source>
        <dbReference type="Google" id="ProtNLM"/>
    </source>
</evidence>
<keyword evidence="2" id="KW-1185">Reference proteome</keyword>
<reference evidence="1 2" key="1">
    <citation type="submission" date="2020-01" db="EMBL/GenBank/DDBJ databases">
        <authorList>
            <person name="Gupta K D."/>
        </authorList>
    </citation>
    <scope>NUCLEOTIDE SEQUENCE [LARGE SCALE GENOMIC DNA]</scope>
</reference>
<dbReference type="OrthoDB" id="10442930at2759"/>
<dbReference type="Proteomes" id="UP000467700">
    <property type="component" value="Unassembled WGS sequence"/>
</dbReference>
<dbReference type="EMBL" id="CACVBS010000036">
    <property type="protein sequence ID" value="CAA7262683.1"/>
    <property type="molecule type" value="Genomic_DNA"/>
</dbReference>
<comment type="caution">
    <text evidence="1">The sequence shown here is derived from an EMBL/GenBank/DDBJ whole genome shotgun (WGS) entry which is preliminary data.</text>
</comment>
<accession>A0A8S0WHX7</accession>
<dbReference type="AlphaFoldDB" id="A0A8S0WHX7"/>
<protein>
    <recommendedName>
        <fullName evidence="3">Pheromone</fullName>
    </recommendedName>
</protein>
<gene>
    <name evidence="1" type="ORF">AAE3_LOCUS4768</name>
</gene>
<sequence length="109" mass="12028">MFPMLLKASTPVIYRVLSKFSRRYMVIIADTAVQRVDNAGQCCDAPRFRRENESFPHSILTIFASLLSASSPAQATEVPATNVSDDDILFELSDAEKKASGTYSYCVIA</sequence>
<evidence type="ECO:0000313" key="1">
    <source>
        <dbReference type="EMBL" id="CAA7262683.1"/>
    </source>
</evidence>